<dbReference type="EMBL" id="JBHTKJ010000035">
    <property type="protein sequence ID" value="MFD1039446.1"/>
    <property type="molecule type" value="Genomic_DNA"/>
</dbReference>
<name>A0ABW3LQ20_9BACI</name>
<evidence type="ECO:0000313" key="1">
    <source>
        <dbReference type="EMBL" id="MFD1039446.1"/>
    </source>
</evidence>
<accession>A0ABW3LQ20</accession>
<proteinExistence type="predicted"/>
<protein>
    <submittedName>
        <fullName evidence="1">Uncharacterized protein</fullName>
    </submittedName>
</protein>
<comment type="caution">
    <text evidence="1">The sequence shown here is derived from an EMBL/GenBank/DDBJ whole genome shotgun (WGS) entry which is preliminary data.</text>
</comment>
<reference evidence="2" key="1">
    <citation type="journal article" date="2019" name="Int. J. Syst. Evol. Microbiol.">
        <title>The Global Catalogue of Microorganisms (GCM) 10K type strain sequencing project: providing services to taxonomists for standard genome sequencing and annotation.</title>
        <authorList>
            <consortium name="The Broad Institute Genomics Platform"/>
            <consortium name="The Broad Institute Genome Sequencing Center for Infectious Disease"/>
            <person name="Wu L."/>
            <person name="Ma J."/>
        </authorList>
    </citation>
    <scope>NUCLEOTIDE SEQUENCE [LARGE SCALE GENOMIC DNA]</scope>
    <source>
        <strain evidence="2">CCUG 56754</strain>
    </source>
</reference>
<gene>
    <name evidence="1" type="ORF">ACFQ3N_13735</name>
</gene>
<sequence>MAECSCGCSNTSGIACNISVFDTEGRSRYDELKKELTKNLSIEEIASGYIFIYPNEQSLLLKITEWISFEYRCCPFIKFSL</sequence>
<evidence type="ECO:0000313" key="2">
    <source>
        <dbReference type="Proteomes" id="UP001597040"/>
    </source>
</evidence>
<organism evidence="1 2">
    <name type="scientific">Virgibacillus byunsanensis</name>
    <dbReference type="NCBI Taxonomy" id="570945"/>
    <lineage>
        <taxon>Bacteria</taxon>
        <taxon>Bacillati</taxon>
        <taxon>Bacillota</taxon>
        <taxon>Bacilli</taxon>
        <taxon>Bacillales</taxon>
        <taxon>Bacillaceae</taxon>
        <taxon>Virgibacillus</taxon>
    </lineage>
</organism>
<dbReference type="Proteomes" id="UP001597040">
    <property type="component" value="Unassembled WGS sequence"/>
</dbReference>
<keyword evidence="2" id="KW-1185">Reference proteome</keyword>
<dbReference type="RefSeq" id="WP_390363103.1">
    <property type="nucleotide sequence ID" value="NZ_JBHTKJ010000035.1"/>
</dbReference>